<name>A0A8J8TAJ7_HALGN</name>
<evidence type="ECO:0008006" key="4">
    <source>
        <dbReference type="Google" id="ProtNLM"/>
    </source>
</evidence>
<organism evidence="2 3">
    <name type="scientific">Halteria grandinella</name>
    <dbReference type="NCBI Taxonomy" id="5974"/>
    <lineage>
        <taxon>Eukaryota</taxon>
        <taxon>Sar</taxon>
        <taxon>Alveolata</taxon>
        <taxon>Ciliophora</taxon>
        <taxon>Intramacronucleata</taxon>
        <taxon>Spirotrichea</taxon>
        <taxon>Stichotrichia</taxon>
        <taxon>Sporadotrichida</taxon>
        <taxon>Halteriidae</taxon>
        <taxon>Halteria</taxon>
    </lineage>
</organism>
<dbReference type="Proteomes" id="UP000785679">
    <property type="component" value="Unassembled WGS sequence"/>
</dbReference>
<comment type="caution">
    <text evidence="2">The sequence shown here is derived from an EMBL/GenBank/DDBJ whole genome shotgun (WGS) entry which is preliminary data.</text>
</comment>
<proteinExistence type="predicted"/>
<protein>
    <recommendedName>
        <fullName evidence="4">Tetratricopeptide repeat protein</fullName>
    </recommendedName>
</protein>
<keyword evidence="3" id="KW-1185">Reference proteome</keyword>
<sequence>MVWLGASYLFQTYLICTKLSRMTNKHDSNYKTLIMNRDKALEQCVQILTRCRKLNKQAIYANFGLLSLCFLQAEQHPTFKVPKLKEPEEYSNAIKVMDEYYGYIAWALICLKLKKHSEEKVELGQNVLQELIDTNTSRPEAYLALWSVEYLNKQNYTNALNIAEQLFICATDYQSFQEKLLLTVIYAKSLRRGQEPLKALTLLQLEYSKSPHYTSLLYLYGKYSVTASVSEHQQQLFHGSGVGALDECLRQCVWPHRQERVRYYRGVAYQQEGRRIRAHMNFKQFINQQFQEQSLSKLENIATFLNKFDSNFYPKVGEIYHMLLTNKELLPEKQALLKKQNLHELYQKVYDSDPFDADLFKALFLYKVNNEIMNADIMFQRIIKDFRKTSINREVEAQLEYLRYLRRRGTFLPAHNVLAKQLLETVDSNEQVPTTLWVQAHIEIAKLENQRGEIDQAVQLLTLLRQVLPPIDTQQLSDFKLPFNLDEYHEKPLYQRAQHLFQEGLYVIPEQSEGLVSRGVTEKKGADADDEGFDFGHEQIFRNTLEMREGGKQVMSSFISENNPENEDETPQQQQNPGGNGLTRINSAQEGLFKVHSKLTGVGIESRPSMAFHKKKTSIMFFAQTPQIEGEPMLQQSHTQFEPRTRRGYSIRSSMPKVALMNILQKQQQQSLNDSQLLGALLPNHDQEERNLELEAINEYMKDTNFSVYSDPKFLYLMGKMCARSGNIIYADLALQSFHDYFLIITYYKDQMRESDYTLIKVKSFTWLARVFLSCHQHDPCEQLLNAIYLDAQAQEGTAVHAAFEEAWGQLHRAKGCMLRQNLVVDHFYGGHFRVQQGRYLD</sequence>
<feature type="region of interest" description="Disordered" evidence="1">
    <location>
        <begin position="561"/>
        <end position="585"/>
    </location>
</feature>
<reference evidence="2" key="1">
    <citation type="submission" date="2019-06" db="EMBL/GenBank/DDBJ databases">
        <authorList>
            <person name="Zheng W."/>
        </authorList>
    </citation>
    <scope>NUCLEOTIDE SEQUENCE</scope>
    <source>
        <strain evidence="2">QDHG01</strain>
    </source>
</reference>
<gene>
    <name evidence="2" type="ORF">FGO68_gene4779</name>
</gene>
<evidence type="ECO:0000256" key="1">
    <source>
        <dbReference type="SAM" id="MobiDB-lite"/>
    </source>
</evidence>
<evidence type="ECO:0000313" key="2">
    <source>
        <dbReference type="EMBL" id="TNV87441.1"/>
    </source>
</evidence>
<dbReference type="OrthoDB" id="325766at2759"/>
<evidence type="ECO:0000313" key="3">
    <source>
        <dbReference type="Proteomes" id="UP000785679"/>
    </source>
</evidence>
<dbReference type="AlphaFoldDB" id="A0A8J8TAJ7"/>
<accession>A0A8J8TAJ7</accession>
<dbReference type="EMBL" id="RRYP01000435">
    <property type="protein sequence ID" value="TNV87441.1"/>
    <property type="molecule type" value="Genomic_DNA"/>
</dbReference>